<dbReference type="SMART" id="SM00303">
    <property type="entry name" value="GPS"/>
    <property type="match status" value="1"/>
</dbReference>
<evidence type="ECO:0000256" key="8">
    <source>
        <dbReference type="SAM" id="Phobius"/>
    </source>
</evidence>
<dbReference type="Pfam" id="PF00002">
    <property type="entry name" value="7tm_2"/>
    <property type="match status" value="1"/>
</dbReference>
<reference evidence="11" key="2">
    <citation type="submission" date="2025-09" db="UniProtKB">
        <authorList>
            <consortium name="Ensembl"/>
        </authorList>
    </citation>
    <scope>IDENTIFICATION</scope>
</reference>
<feature type="transmembrane region" description="Helical" evidence="8">
    <location>
        <begin position="846"/>
        <end position="869"/>
    </location>
</feature>
<dbReference type="Proteomes" id="UP000694388">
    <property type="component" value="Unplaced"/>
</dbReference>
<feature type="transmembrane region" description="Helical" evidence="8">
    <location>
        <begin position="819"/>
        <end position="840"/>
    </location>
</feature>
<proteinExistence type="predicted"/>
<dbReference type="OMA" id="PREAFQY"/>
<dbReference type="PROSITE" id="PS50221">
    <property type="entry name" value="GAIN_B"/>
    <property type="match status" value="1"/>
</dbReference>
<feature type="transmembrane region" description="Helical" evidence="8">
    <location>
        <begin position="773"/>
        <end position="798"/>
    </location>
</feature>
<evidence type="ECO:0000256" key="4">
    <source>
        <dbReference type="ARBA" id="ARBA00022989"/>
    </source>
</evidence>
<keyword evidence="2 8" id="KW-0812">Transmembrane</keyword>
<dbReference type="InterPro" id="IPR017981">
    <property type="entry name" value="GPCR_2-like_7TM"/>
</dbReference>
<protein>
    <recommendedName>
        <fullName evidence="13">Adhesion G protein-coupled receptor D1</fullName>
    </recommendedName>
</protein>
<feature type="transmembrane region" description="Helical" evidence="8">
    <location>
        <begin position="733"/>
        <end position="753"/>
    </location>
</feature>
<evidence type="ECO:0000256" key="1">
    <source>
        <dbReference type="ARBA" id="ARBA00004141"/>
    </source>
</evidence>
<feature type="domain" description="GAIN-B" evidence="9">
    <location>
        <begin position="441"/>
        <end position="617"/>
    </location>
</feature>
<comment type="subcellular location">
    <subcellularLocation>
        <location evidence="1">Membrane</location>
        <topology evidence="1">Multi-pass membrane protein</topology>
    </subcellularLocation>
</comment>
<dbReference type="PROSITE" id="PS50261">
    <property type="entry name" value="G_PROTEIN_RECEP_F2_4"/>
    <property type="match status" value="1"/>
</dbReference>
<sequence length="944" mass="102405">MFLMELTPFELQETLKAFRGLTMFQAHSTLCLQVLLMLPISGNSWNLREDPVKVLLSRVKHYWPLASVPGIREMVVPVRRGPPGRPPGIAALRVGSNSVVMINSSAHGNLSAAFEVLEGIAGTEVYLRTARMLTLLHVPKPPSPCLTQPLACTKRGFTLAFFWRVITEETSSLSSPGSDADNTVEQVTRPVPGGALLAGALTAVFGSSGGQTEVRTQSGEHWLVSLPPLGQGWVHLLFTWRPDQGLKAYVNGSFVASDMTPSLMACYPDGGPPMKSEDSSEQLVLAPVPGDELAGAPSGPLFDEVVLWEYVLTSRDVGLYLAAITGQLQSERFELLSKGVNEQEKHDGLKMGSRNGVALTGRPGHLQSSNVGSNSPRLGTDTASNLSKALLDSVEGILTAQHPVQQSKGKPTSGIIVMVEEALGGMASQLLSPANSIVHIWGSTSTAEYALIKVPVGLALPEYRFPSQGKSYIFLPGSAFPQNVELTIVGLLYHNLHHFYRYIRPAATSLTGADTTGEPLEVISPIITLRVDPPPRLASHLSGAPLVSVVLQHSKGIVANNDSVTVRVWCAFLIFSGGQGVWSDSGCVREHGNRSHSSCRCNHLTNFAILMQVISLELSERHRKALSTISLVGCAVSLLCLSFTIATFLFLFSASSLHSERYLIHGNLSLALLLAEGTLLAGSHLSPGTMGCKLLAMLLHYLYLATFAWMLVEGLHLYHMVVRVFGSEDSHRLLYHALGWGAPLLLCMVSIAASFTNYGRVDNCWLSINGGAIWAFVAPALCVIAVNIIILIVVTRIISRISSENYRSHGELRSFRLTAKAVAVLMPILGISWLFGVLAVNESTILFQYLFALFNSMQGVFIFLFHCLLNSEVRAAFKHKTKVWSLSSSMVRPLRHMHSDVVSTSSSAPTSAHTCCQLHSLHALASRTSCLFFIYNYNLSLEPQ</sequence>
<dbReference type="PROSITE" id="PS00650">
    <property type="entry name" value="G_PROTEIN_RECEP_F2_2"/>
    <property type="match status" value="1"/>
</dbReference>
<dbReference type="InterPro" id="IPR000203">
    <property type="entry name" value="GPS"/>
</dbReference>
<keyword evidence="12" id="KW-1185">Reference proteome</keyword>
<dbReference type="SUPFAM" id="SSF49899">
    <property type="entry name" value="Concanavalin A-like lectins/glucanases"/>
    <property type="match status" value="1"/>
</dbReference>
<feature type="region of interest" description="Disordered" evidence="7">
    <location>
        <begin position="344"/>
        <end position="379"/>
    </location>
</feature>
<dbReference type="GO" id="GO:0004930">
    <property type="term" value="F:G protein-coupled receptor activity"/>
    <property type="evidence" value="ECO:0007669"/>
    <property type="project" value="InterPro"/>
</dbReference>
<dbReference type="Gene3D" id="2.60.120.200">
    <property type="match status" value="1"/>
</dbReference>
<feature type="domain" description="G-protein coupled receptors family 2 profile 2" evidence="10">
    <location>
        <begin position="626"/>
        <end position="870"/>
    </location>
</feature>
<dbReference type="GO" id="GO:0005886">
    <property type="term" value="C:plasma membrane"/>
    <property type="evidence" value="ECO:0007669"/>
    <property type="project" value="TreeGrafter"/>
</dbReference>
<evidence type="ECO:0000256" key="2">
    <source>
        <dbReference type="ARBA" id="ARBA00022692"/>
    </source>
</evidence>
<reference evidence="11" key="1">
    <citation type="submission" date="2025-08" db="UniProtKB">
        <authorList>
            <consortium name="Ensembl"/>
        </authorList>
    </citation>
    <scope>IDENTIFICATION</scope>
</reference>
<keyword evidence="3" id="KW-0732">Signal</keyword>
<dbReference type="SUPFAM" id="SSF81321">
    <property type="entry name" value="Family A G protein-coupled receptor-like"/>
    <property type="match status" value="1"/>
</dbReference>
<dbReference type="Gene3D" id="2.60.220.50">
    <property type="match status" value="1"/>
</dbReference>
<accession>A0A8C4NF23</accession>
<dbReference type="GO" id="GO:0007166">
    <property type="term" value="P:cell surface receptor signaling pathway"/>
    <property type="evidence" value="ECO:0007669"/>
    <property type="project" value="InterPro"/>
</dbReference>
<name>A0A8C4NF23_EPTBU</name>
<evidence type="ECO:0000256" key="7">
    <source>
        <dbReference type="SAM" id="MobiDB-lite"/>
    </source>
</evidence>
<keyword evidence="5 8" id="KW-0472">Membrane</keyword>
<evidence type="ECO:0000313" key="12">
    <source>
        <dbReference type="Proteomes" id="UP000694388"/>
    </source>
</evidence>
<keyword evidence="4 8" id="KW-1133">Transmembrane helix</keyword>
<dbReference type="Gene3D" id="1.20.1070.10">
    <property type="entry name" value="Rhodopsin 7-helix transmembrane proteins"/>
    <property type="match status" value="1"/>
</dbReference>
<dbReference type="InterPro" id="IPR000832">
    <property type="entry name" value="GPCR_2_secretin-like"/>
</dbReference>
<dbReference type="AlphaFoldDB" id="A0A8C4NF23"/>
<evidence type="ECO:0000259" key="9">
    <source>
        <dbReference type="PROSITE" id="PS50221"/>
    </source>
</evidence>
<evidence type="ECO:0000256" key="6">
    <source>
        <dbReference type="ARBA" id="ARBA00023157"/>
    </source>
</evidence>
<feature type="transmembrane region" description="Helical" evidence="8">
    <location>
        <begin position="694"/>
        <end position="712"/>
    </location>
</feature>
<feature type="transmembrane region" description="Helical" evidence="8">
    <location>
        <begin position="664"/>
        <end position="682"/>
    </location>
</feature>
<organism evidence="11 12">
    <name type="scientific">Eptatretus burgeri</name>
    <name type="common">Inshore hagfish</name>
    <dbReference type="NCBI Taxonomy" id="7764"/>
    <lineage>
        <taxon>Eukaryota</taxon>
        <taxon>Metazoa</taxon>
        <taxon>Chordata</taxon>
        <taxon>Craniata</taxon>
        <taxon>Vertebrata</taxon>
        <taxon>Cyclostomata</taxon>
        <taxon>Myxini</taxon>
        <taxon>Myxiniformes</taxon>
        <taxon>Myxinidae</taxon>
        <taxon>Eptatretinae</taxon>
        <taxon>Eptatretus</taxon>
    </lineage>
</organism>
<keyword evidence="6" id="KW-1015">Disulfide bond</keyword>
<evidence type="ECO:0000256" key="3">
    <source>
        <dbReference type="ARBA" id="ARBA00022729"/>
    </source>
</evidence>
<feature type="transmembrane region" description="Helical" evidence="8">
    <location>
        <begin position="629"/>
        <end position="652"/>
    </location>
</feature>
<dbReference type="Pfam" id="PF01825">
    <property type="entry name" value="GPS"/>
    <property type="match status" value="1"/>
</dbReference>
<evidence type="ECO:0000259" key="10">
    <source>
        <dbReference type="PROSITE" id="PS50261"/>
    </source>
</evidence>
<dbReference type="PANTHER" id="PTHR12011">
    <property type="entry name" value="ADHESION G-PROTEIN COUPLED RECEPTOR"/>
    <property type="match status" value="1"/>
</dbReference>
<dbReference type="InterPro" id="IPR017983">
    <property type="entry name" value="GPCR_2_secretin-like_CS"/>
</dbReference>
<dbReference type="PRINTS" id="PR00249">
    <property type="entry name" value="GPCRSECRETIN"/>
</dbReference>
<feature type="compositionally biased region" description="Polar residues" evidence="7">
    <location>
        <begin position="366"/>
        <end position="379"/>
    </location>
</feature>
<dbReference type="PANTHER" id="PTHR12011:SF216">
    <property type="entry name" value="ADHESION G-PROTEIN COUPLED RECEPTOR D1"/>
    <property type="match status" value="1"/>
</dbReference>
<dbReference type="InterPro" id="IPR046338">
    <property type="entry name" value="GAIN_dom_sf"/>
</dbReference>
<dbReference type="GO" id="GO:0007189">
    <property type="term" value="P:adenylate cyclase-activating G protein-coupled receptor signaling pathway"/>
    <property type="evidence" value="ECO:0007669"/>
    <property type="project" value="TreeGrafter"/>
</dbReference>
<dbReference type="FunFam" id="1.20.1070.10:FF:000073">
    <property type="entry name" value="Adhesion G-protein coupled receptor D1"/>
    <property type="match status" value="1"/>
</dbReference>
<dbReference type="InterPro" id="IPR057244">
    <property type="entry name" value="GAIN_B"/>
</dbReference>
<evidence type="ECO:0008006" key="13">
    <source>
        <dbReference type="Google" id="ProtNLM"/>
    </source>
</evidence>
<dbReference type="Ensembl" id="ENSEBUT00000007247.1">
    <property type="protein sequence ID" value="ENSEBUP00000006784.1"/>
    <property type="gene ID" value="ENSEBUG00000004465.1"/>
</dbReference>
<dbReference type="GeneTree" id="ENSGT00940000159783"/>
<dbReference type="InterPro" id="IPR013320">
    <property type="entry name" value="ConA-like_dom_sf"/>
</dbReference>
<evidence type="ECO:0000256" key="5">
    <source>
        <dbReference type="ARBA" id="ARBA00023136"/>
    </source>
</evidence>
<evidence type="ECO:0000313" key="11">
    <source>
        <dbReference type="Ensembl" id="ENSEBUP00000006784.1"/>
    </source>
</evidence>